<dbReference type="EMBL" id="CP021112">
    <property type="protein sequence ID" value="ARP98730.1"/>
    <property type="molecule type" value="Genomic_DNA"/>
</dbReference>
<name>A0A1W6ZNL1_9HYPH</name>
<keyword evidence="5 8" id="KW-0812">Transmembrane</keyword>
<organism evidence="9 10">
    <name type="scientific">Pseudorhodoplanes sinuspersici</name>
    <dbReference type="NCBI Taxonomy" id="1235591"/>
    <lineage>
        <taxon>Bacteria</taxon>
        <taxon>Pseudomonadati</taxon>
        <taxon>Pseudomonadota</taxon>
        <taxon>Alphaproteobacteria</taxon>
        <taxon>Hyphomicrobiales</taxon>
        <taxon>Pseudorhodoplanes</taxon>
    </lineage>
</organism>
<evidence type="ECO:0000256" key="8">
    <source>
        <dbReference type="RuleBase" id="RU365088"/>
    </source>
</evidence>
<feature type="transmembrane region" description="Helical" evidence="8">
    <location>
        <begin position="43"/>
        <end position="63"/>
    </location>
</feature>
<evidence type="ECO:0000313" key="10">
    <source>
        <dbReference type="Proteomes" id="UP000194137"/>
    </source>
</evidence>
<dbReference type="SUPFAM" id="SSF103473">
    <property type="entry name" value="MFS general substrate transporter"/>
    <property type="match status" value="1"/>
</dbReference>
<reference evidence="9 10" key="1">
    <citation type="submission" date="2017-05" db="EMBL/GenBank/DDBJ databases">
        <title>Full genome sequence of Pseudorhodoplanes sinuspersici.</title>
        <authorList>
            <person name="Dastgheib S.M.M."/>
            <person name="Shavandi M."/>
            <person name="Tirandaz H."/>
        </authorList>
    </citation>
    <scope>NUCLEOTIDE SEQUENCE [LARGE SCALE GENOMIC DNA]</scope>
    <source>
        <strain evidence="9 10">RIPI110</strain>
    </source>
</reference>
<dbReference type="STRING" id="1235591.CAK95_06295"/>
<keyword evidence="4" id="KW-1003">Cell membrane</keyword>
<dbReference type="PANTHER" id="PTHR23502">
    <property type="entry name" value="MAJOR FACILITATOR SUPERFAMILY"/>
    <property type="match status" value="1"/>
</dbReference>
<feature type="transmembrane region" description="Helical" evidence="8">
    <location>
        <begin position="133"/>
        <end position="152"/>
    </location>
</feature>
<comment type="similarity">
    <text evidence="2 8">Belongs to the major facilitator superfamily. Bcr/CmlA family.</text>
</comment>
<feature type="transmembrane region" description="Helical" evidence="8">
    <location>
        <begin position="100"/>
        <end position="121"/>
    </location>
</feature>
<evidence type="ECO:0000313" key="9">
    <source>
        <dbReference type="EMBL" id="ARP98730.1"/>
    </source>
</evidence>
<dbReference type="RefSeq" id="WP_086087154.1">
    <property type="nucleotide sequence ID" value="NZ_CP021112.1"/>
</dbReference>
<sequence length="397" mass="41761">MFKPNTFAFTALLAALTALGPLSTDLYLPVLPDIGRAFGVPPAQVQLTLSAYLIGFAAGQIAYGPISDWYGRRSGLLIAILCYCAGALICFLSPSIDVLIGARVLQAFGASGATVLARAVVRDLYSGARAGKELSLMSLVMAAGPVSAPLIGGTLHFFFGWRSAFAALLAVGAVVLATVWRKLPETLGERVSEQLSIGTLISGYRQMLQHRVFVLYLLIGAAAYTCLLVWLTTAPFILQNLYGLTPLRFAVIFTLCGCGFLVGNLFATRKVLRVGIVRMIGYGASIMVTGGTIVCLLIALDLASVVTLVAAMAFTLIGFGMVFPLALAGGLSCFSDRAGAASSLLGFSPQFMAAIVCTLVAFAMNRSVIVAGIAILAMTLVVFGLWLLLRRAAPQAR</sequence>
<accession>A0A1W6ZNL1</accession>
<feature type="transmembrane region" description="Helical" evidence="8">
    <location>
        <begin position="368"/>
        <end position="389"/>
    </location>
</feature>
<dbReference type="InterPro" id="IPR004812">
    <property type="entry name" value="Efflux_drug-R_Bcr/CmlA"/>
</dbReference>
<evidence type="ECO:0000256" key="5">
    <source>
        <dbReference type="ARBA" id="ARBA00022692"/>
    </source>
</evidence>
<dbReference type="AlphaFoldDB" id="A0A1W6ZNL1"/>
<dbReference type="InterPro" id="IPR011701">
    <property type="entry name" value="MFS"/>
</dbReference>
<evidence type="ECO:0000256" key="3">
    <source>
        <dbReference type="ARBA" id="ARBA00022448"/>
    </source>
</evidence>
<dbReference type="Pfam" id="PF07690">
    <property type="entry name" value="MFS_1"/>
    <property type="match status" value="1"/>
</dbReference>
<dbReference type="InterPro" id="IPR036259">
    <property type="entry name" value="MFS_trans_sf"/>
</dbReference>
<feature type="transmembrane region" description="Helical" evidence="8">
    <location>
        <begin position="279"/>
        <end position="300"/>
    </location>
</feature>
<gene>
    <name evidence="9" type="ORF">CAK95_06295</name>
</gene>
<protein>
    <recommendedName>
        <fullName evidence="8">Bcr/CflA family efflux transporter</fullName>
    </recommendedName>
</protein>
<dbReference type="KEGG" id="psin:CAK95_06295"/>
<dbReference type="Proteomes" id="UP000194137">
    <property type="component" value="Chromosome"/>
</dbReference>
<dbReference type="GO" id="GO:1990961">
    <property type="term" value="P:xenobiotic detoxification by transmembrane export across the plasma membrane"/>
    <property type="evidence" value="ECO:0007669"/>
    <property type="project" value="InterPro"/>
</dbReference>
<feature type="transmembrane region" description="Helical" evidence="8">
    <location>
        <begin position="75"/>
        <end position="94"/>
    </location>
</feature>
<dbReference type="GO" id="GO:0005886">
    <property type="term" value="C:plasma membrane"/>
    <property type="evidence" value="ECO:0007669"/>
    <property type="project" value="UniProtKB-SubCell"/>
</dbReference>
<evidence type="ECO:0000256" key="4">
    <source>
        <dbReference type="ARBA" id="ARBA00022475"/>
    </source>
</evidence>
<dbReference type="PANTHER" id="PTHR23502:SF132">
    <property type="entry name" value="POLYAMINE TRANSPORTER 2-RELATED"/>
    <property type="match status" value="1"/>
</dbReference>
<feature type="transmembrane region" description="Helical" evidence="8">
    <location>
        <begin position="249"/>
        <end position="267"/>
    </location>
</feature>
<dbReference type="PROSITE" id="PS50850">
    <property type="entry name" value="MFS"/>
    <property type="match status" value="1"/>
</dbReference>
<feature type="transmembrane region" description="Helical" evidence="8">
    <location>
        <begin position="213"/>
        <end position="237"/>
    </location>
</feature>
<keyword evidence="8" id="KW-0997">Cell inner membrane</keyword>
<dbReference type="Gene3D" id="1.20.1720.10">
    <property type="entry name" value="Multidrug resistance protein D"/>
    <property type="match status" value="1"/>
</dbReference>
<keyword evidence="3 8" id="KW-0813">Transport</keyword>
<dbReference type="OrthoDB" id="9800416at2"/>
<dbReference type="NCBIfam" id="TIGR00710">
    <property type="entry name" value="efflux_Bcr_CflA"/>
    <property type="match status" value="1"/>
</dbReference>
<evidence type="ECO:0000256" key="6">
    <source>
        <dbReference type="ARBA" id="ARBA00022989"/>
    </source>
</evidence>
<keyword evidence="7 8" id="KW-0472">Membrane</keyword>
<dbReference type="CDD" id="cd17320">
    <property type="entry name" value="MFS_MdfA_MDR_like"/>
    <property type="match status" value="1"/>
</dbReference>
<evidence type="ECO:0000256" key="7">
    <source>
        <dbReference type="ARBA" id="ARBA00023136"/>
    </source>
</evidence>
<evidence type="ECO:0000256" key="2">
    <source>
        <dbReference type="ARBA" id="ARBA00006236"/>
    </source>
</evidence>
<feature type="transmembrane region" description="Helical" evidence="8">
    <location>
        <begin position="340"/>
        <end position="362"/>
    </location>
</feature>
<keyword evidence="10" id="KW-1185">Reference proteome</keyword>
<evidence type="ECO:0000256" key="1">
    <source>
        <dbReference type="ARBA" id="ARBA00004651"/>
    </source>
</evidence>
<comment type="caution">
    <text evidence="8">Lacks conserved residue(s) required for the propagation of feature annotation.</text>
</comment>
<feature type="transmembrane region" description="Helical" evidence="8">
    <location>
        <begin position="158"/>
        <end position="180"/>
    </location>
</feature>
<dbReference type="InterPro" id="IPR020846">
    <property type="entry name" value="MFS_dom"/>
</dbReference>
<feature type="transmembrane region" description="Helical" evidence="8">
    <location>
        <begin position="306"/>
        <end position="328"/>
    </location>
</feature>
<comment type="subcellular location">
    <subcellularLocation>
        <location evidence="8">Cell inner membrane</location>
        <topology evidence="8">Multi-pass membrane protein</topology>
    </subcellularLocation>
    <subcellularLocation>
        <location evidence="1">Cell membrane</location>
        <topology evidence="1">Multi-pass membrane protein</topology>
    </subcellularLocation>
</comment>
<dbReference type="GO" id="GO:0042910">
    <property type="term" value="F:xenobiotic transmembrane transporter activity"/>
    <property type="evidence" value="ECO:0007669"/>
    <property type="project" value="InterPro"/>
</dbReference>
<proteinExistence type="inferred from homology"/>
<keyword evidence="6 8" id="KW-1133">Transmembrane helix</keyword>